<keyword evidence="2" id="KW-0378">Hydrolase</keyword>
<reference evidence="4 5" key="1">
    <citation type="submission" date="2015-11" db="EMBL/GenBank/DDBJ databases">
        <title>Solirubrum puertoriconensis gen. nov. an environmental bacteria isolated in Puerto Rico.</title>
        <authorList>
            <person name="Cuebas-Irizarry M.F."/>
            <person name="Montalvo-Rodriguez R."/>
        </authorList>
    </citation>
    <scope>NUCLEOTIDE SEQUENCE [LARGE SCALE GENOMIC DNA]</scope>
    <source>
        <strain evidence="4 5">MC1A</strain>
    </source>
</reference>
<proteinExistence type="inferred from homology"/>
<dbReference type="Pfam" id="PF00149">
    <property type="entry name" value="Metallophos"/>
    <property type="match status" value="1"/>
</dbReference>
<evidence type="ECO:0000313" key="5">
    <source>
        <dbReference type="Proteomes" id="UP000054223"/>
    </source>
</evidence>
<gene>
    <name evidence="4" type="ORF">ASU33_05320</name>
</gene>
<dbReference type="InterPro" id="IPR006146">
    <property type="entry name" value="5'-Nucleotdase_CS"/>
</dbReference>
<keyword evidence="2" id="KW-0547">Nucleotide-binding</keyword>
<feature type="domain" description="Calcineurin-like phosphoesterase" evidence="3">
    <location>
        <begin position="37"/>
        <end position="254"/>
    </location>
</feature>
<evidence type="ECO:0000259" key="3">
    <source>
        <dbReference type="Pfam" id="PF00149"/>
    </source>
</evidence>
<dbReference type="GO" id="GO:0000166">
    <property type="term" value="F:nucleotide binding"/>
    <property type="evidence" value="ECO:0007669"/>
    <property type="project" value="UniProtKB-KW"/>
</dbReference>
<evidence type="ECO:0000256" key="2">
    <source>
        <dbReference type="RuleBase" id="RU362119"/>
    </source>
</evidence>
<dbReference type="RefSeq" id="WP_059072444.1">
    <property type="nucleotide sequence ID" value="NZ_LNAL01000008.1"/>
</dbReference>
<evidence type="ECO:0000256" key="1">
    <source>
        <dbReference type="ARBA" id="ARBA00006654"/>
    </source>
</evidence>
<dbReference type="InterPro" id="IPR029052">
    <property type="entry name" value="Metallo-depent_PP-like"/>
</dbReference>
<dbReference type="CDD" id="cd00845">
    <property type="entry name" value="MPP_UshA_N_like"/>
    <property type="match status" value="1"/>
</dbReference>
<dbReference type="OrthoDB" id="9775118at2"/>
<dbReference type="AlphaFoldDB" id="A0A9X0HJ13"/>
<dbReference type="GO" id="GO:0016788">
    <property type="term" value="F:hydrolase activity, acting on ester bonds"/>
    <property type="evidence" value="ECO:0007669"/>
    <property type="project" value="InterPro"/>
</dbReference>
<dbReference type="PANTHER" id="PTHR11575">
    <property type="entry name" value="5'-NUCLEOTIDASE-RELATED"/>
    <property type="match status" value="1"/>
</dbReference>
<dbReference type="InterPro" id="IPR006311">
    <property type="entry name" value="TAT_signal"/>
</dbReference>
<dbReference type="GO" id="GO:0046872">
    <property type="term" value="F:metal ion binding"/>
    <property type="evidence" value="ECO:0007669"/>
    <property type="project" value="InterPro"/>
</dbReference>
<evidence type="ECO:0000313" key="4">
    <source>
        <dbReference type="EMBL" id="KUG06752.1"/>
    </source>
</evidence>
<dbReference type="PANTHER" id="PTHR11575:SF24">
    <property type="entry name" value="5'-NUCLEOTIDASE"/>
    <property type="match status" value="1"/>
</dbReference>
<comment type="similarity">
    <text evidence="1 2">Belongs to the 5'-nucleotidase family.</text>
</comment>
<dbReference type="InterPro" id="IPR004843">
    <property type="entry name" value="Calcineurin-like_PHP"/>
</dbReference>
<comment type="caution">
    <text evidence="4">The sequence shown here is derived from an EMBL/GenBank/DDBJ whole genome shotgun (WGS) entry which is preliminary data.</text>
</comment>
<dbReference type="SUPFAM" id="SSF56300">
    <property type="entry name" value="Metallo-dependent phosphatases"/>
    <property type="match status" value="1"/>
</dbReference>
<dbReference type="PRINTS" id="PR01607">
    <property type="entry name" value="APYRASEFAMLY"/>
</dbReference>
<dbReference type="Gene3D" id="3.60.21.10">
    <property type="match status" value="1"/>
</dbReference>
<dbReference type="EMBL" id="LNAL01000008">
    <property type="protein sequence ID" value="KUG06752.1"/>
    <property type="molecule type" value="Genomic_DNA"/>
</dbReference>
<dbReference type="NCBIfam" id="TIGR01409">
    <property type="entry name" value="TAT_signal_seq"/>
    <property type="match status" value="1"/>
</dbReference>
<organism evidence="4 5">
    <name type="scientific">Solirubrum puertoriconensis</name>
    <dbReference type="NCBI Taxonomy" id="1751427"/>
    <lineage>
        <taxon>Bacteria</taxon>
        <taxon>Pseudomonadati</taxon>
        <taxon>Bacteroidota</taxon>
        <taxon>Cytophagia</taxon>
        <taxon>Cytophagales</taxon>
    </lineage>
</organism>
<dbReference type="Proteomes" id="UP000054223">
    <property type="component" value="Unassembled WGS sequence"/>
</dbReference>
<keyword evidence="5" id="KW-1185">Reference proteome</keyword>
<dbReference type="PROSITE" id="PS00785">
    <property type="entry name" value="5_NUCLEOTIDASE_1"/>
    <property type="match status" value="1"/>
</dbReference>
<sequence>MNRRDFIKSSAWGVAGLGLLGPGLISSAEAAGGQVRLTILHTNDMHSRIDPFPVGSAQFADQGGMARRAALVANIRKEQPNVLLLDAGDIWQGTPYFNFFGGEVEYKLMSQMGYDAATLGNHDFDNGLQGLEKQLPNAQFPFINANYDFSQTPLKGRFQPYKVFEKQGVRIGVFGVGIELAGLVGDRNFGNTKYLDPIAVAKEQVQHLRGPEKCDLVICLSHLGYKYDSAKVDDHKLAAAVPGIDLILGGHTHTFLDTPTVVEGGQGQRTLINQVGWSGIKLGRIDYVFDRKTRTAGVAAAGALSINASAIG</sequence>
<name>A0A9X0HJ13_SOLP1</name>
<dbReference type="GO" id="GO:0009166">
    <property type="term" value="P:nucleotide catabolic process"/>
    <property type="evidence" value="ECO:0007669"/>
    <property type="project" value="InterPro"/>
</dbReference>
<accession>A0A9X0HJ13</accession>
<dbReference type="PROSITE" id="PS51318">
    <property type="entry name" value="TAT"/>
    <property type="match status" value="1"/>
</dbReference>
<dbReference type="InterPro" id="IPR019546">
    <property type="entry name" value="TAT_signal_bac_arc"/>
</dbReference>
<dbReference type="InterPro" id="IPR006179">
    <property type="entry name" value="5_nucleotidase/apyrase"/>
</dbReference>
<protein>
    <submittedName>
        <fullName evidence="4">Metallophosphatase</fullName>
    </submittedName>
</protein>